<dbReference type="RefSeq" id="XP_008073103.1">
    <property type="nucleotide sequence ID" value="XM_008074912.1"/>
</dbReference>
<reference evidence="2" key="1">
    <citation type="submission" date="2011-03" db="EMBL/GenBank/DDBJ databases">
        <title>The genome sequence of Vavraia culicis strain floridensis.</title>
        <authorList>
            <consortium name="The Broad Institute Genome Sequencing Platform"/>
            <person name="Cuomo C."/>
            <person name="Becnel J."/>
            <person name="Sanscrainte N."/>
            <person name="Young S.K."/>
            <person name="Zeng Q."/>
            <person name="Gargeya S."/>
            <person name="Fitzgerald M."/>
            <person name="Haas B."/>
            <person name="Abouelleil A."/>
            <person name="Alvarado L."/>
            <person name="Arachchi H.M."/>
            <person name="Berlin A."/>
            <person name="Chapman S.B."/>
            <person name="Gearin G."/>
            <person name="Goldberg J."/>
            <person name="Griggs A."/>
            <person name="Gujja S."/>
            <person name="Hansen M."/>
            <person name="Heiman D."/>
            <person name="Howarth C."/>
            <person name="Larimer J."/>
            <person name="Lui A."/>
            <person name="MacDonald P.J.P."/>
            <person name="McCowen C."/>
            <person name="Montmayeur A."/>
            <person name="Murphy C."/>
            <person name="Neiman D."/>
            <person name="Pearson M."/>
            <person name="Priest M."/>
            <person name="Roberts A."/>
            <person name="Saif S."/>
            <person name="Shea T."/>
            <person name="Sisk P."/>
            <person name="Stolte C."/>
            <person name="Sykes S."/>
            <person name="Wortman J."/>
            <person name="Nusbaum C."/>
            <person name="Birren B."/>
        </authorList>
    </citation>
    <scope>NUCLEOTIDE SEQUENCE [LARGE SCALE GENOMIC DNA]</scope>
    <source>
        <strain evidence="2">floridensis</strain>
    </source>
</reference>
<keyword evidence="2" id="KW-1185">Reference proteome</keyword>
<accession>L2GXX3</accession>
<evidence type="ECO:0000313" key="1">
    <source>
        <dbReference type="EMBL" id="ELA48474.1"/>
    </source>
</evidence>
<dbReference type="AlphaFoldDB" id="L2GXX3"/>
<protein>
    <submittedName>
        <fullName evidence="1">Uncharacterized protein</fullName>
    </submittedName>
</protein>
<dbReference type="VEuPathDB" id="MicrosporidiaDB:VCUG_00083"/>
<evidence type="ECO:0000313" key="2">
    <source>
        <dbReference type="Proteomes" id="UP000011081"/>
    </source>
</evidence>
<dbReference type="Proteomes" id="UP000011081">
    <property type="component" value="Unassembled WGS sequence"/>
</dbReference>
<gene>
    <name evidence="1" type="ORF">VCUG_00083</name>
</gene>
<dbReference type="GeneID" id="19877974"/>
<dbReference type="InParanoid" id="L2GXX3"/>
<dbReference type="EMBL" id="GL877404">
    <property type="protein sequence ID" value="ELA48474.1"/>
    <property type="molecule type" value="Genomic_DNA"/>
</dbReference>
<sequence length="112" mass="13296">MLAINQAPNLWQGFERICTQICYKLYYRACSCQYMVCNTVEFHHKDCSLIKCLPHEIQMHVQHTPLYQFRLTLLYHARSQDQSKDIMNEFAPFKVFNGLNHSFTQIIAKYST</sequence>
<dbReference type="HOGENOM" id="CLU_2147772_0_0_1"/>
<name>L2GXX3_VAVCU</name>
<organism evidence="1 2">
    <name type="scientific">Vavraia culicis (isolate floridensis)</name>
    <name type="common">Microsporidian parasite</name>
    <dbReference type="NCBI Taxonomy" id="948595"/>
    <lineage>
        <taxon>Eukaryota</taxon>
        <taxon>Fungi</taxon>
        <taxon>Fungi incertae sedis</taxon>
        <taxon>Microsporidia</taxon>
        <taxon>Pleistophoridae</taxon>
        <taxon>Vavraia</taxon>
    </lineage>
</organism>
<proteinExistence type="predicted"/>